<keyword evidence="5" id="KW-1185">Reference proteome</keyword>
<keyword evidence="2" id="KW-1015">Disulfide bond</keyword>
<feature type="domain" description="WAP" evidence="3">
    <location>
        <begin position="61"/>
        <end position="107"/>
    </location>
</feature>
<evidence type="ECO:0000313" key="4">
    <source>
        <dbReference type="Ensembl" id="ENSPCEP00000006289.1"/>
    </source>
</evidence>
<organism evidence="4 5">
    <name type="scientific">Pelusios castaneus</name>
    <name type="common">West African mud turtle</name>
    <dbReference type="NCBI Taxonomy" id="367368"/>
    <lineage>
        <taxon>Eukaryota</taxon>
        <taxon>Metazoa</taxon>
        <taxon>Chordata</taxon>
        <taxon>Craniata</taxon>
        <taxon>Vertebrata</taxon>
        <taxon>Euteleostomi</taxon>
        <taxon>Archelosauria</taxon>
        <taxon>Testudinata</taxon>
        <taxon>Testudines</taxon>
        <taxon>Pleurodira</taxon>
        <taxon>Pelomedusidae</taxon>
        <taxon>Pelusios</taxon>
    </lineage>
</organism>
<protein>
    <recommendedName>
        <fullName evidence="3">WAP domain-containing protein</fullName>
    </recommendedName>
</protein>
<evidence type="ECO:0000256" key="1">
    <source>
        <dbReference type="ARBA" id="ARBA00022729"/>
    </source>
</evidence>
<dbReference type="Pfam" id="PF00095">
    <property type="entry name" value="WAP"/>
    <property type="match status" value="2"/>
</dbReference>
<dbReference type="InterPro" id="IPR036645">
    <property type="entry name" value="Elafin-like_sf"/>
</dbReference>
<sequence>CSLLIKIFLLMKPGTCPPDDIRCIRAEPNECAQDSECRGIQKCCHSRCALRCVNPAKGRGPEKRPVCFIRVVCPMINPPNRCKRDSRCPANMKCCDTGCGKDCVWPVNGTYLL</sequence>
<dbReference type="SMART" id="SM00217">
    <property type="entry name" value="WAP"/>
    <property type="match status" value="2"/>
</dbReference>
<reference evidence="4" key="2">
    <citation type="submission" date="2025-09" db="UniProtKB">
        <authorList>
            <consortium name="Ensembl"/>
        </authorList>
    </citation>
    <scope>IDENTIFICATION</scope>
</reference>
<dbReference type="InterPro" id="IPR050514">
    <property type="entry name" value="WAP_four-disulfide_core"/>
</dbReference>
<keyword evidence="1" id="KW-0732">Signal</keyword>
<dbReference type="GO" id="GO:0004867">
    <property type="term" value="F:serine-type endopeptidase inhibitor activity"/>
    <property type="evidence" value="ECO:0007669"/>
    <property type="project" value="TreeGrafter"/>
</dbReference>
<feature type="domain" description="WAP" evidence="3">
    <location>
        <begin position="9"/>
        <end position="56"/>
    </location>
</feature>
<name>A0A8C8RK93_9SAUR</name>
<evidence type="ECO:0000256" key="2">
    <source>
        <dbReference type="ARBA" id="ARBA00023157"/>
    </source>
</evidence>
<dbReference type="AlphaFoldDB" id="A0A8C8RK93"/>
<accession>A0A8C8RK93</accession>
<dbReference type="FunFam" id="4.10.75.10:FF:000001">
    <property type="entry name" value="Anosmin 1"/>
    <property type="match status" value="1"/>
</dbReference>
<proteinExistence type="predicted"/>
<dbReference type="PRINTS" id="PR00003">
    <property type="entry name" value="4DISULPHCORE"/>
</dbReference>
<evidence type="ECO:0000313" key="5">
    <source>
        <dbReference type="Proteomes" id="UP000694393"/>
    </source>
</evidence>
<dbReference type="Proteomes" id="UP000694393">
    <property type="component" value="Unplaced"/>
</dbReference>
<dbReference type="InterPro" id="IPR008197">
    <property type="entry name" value="WAP_dom"/>
</dbReference>
<dbReference type="Gene3D" id="4.10.75.10">
    <property type="entry name" value="Elafin-like"/>
    <property type="match status" value="2"/>
</dbReference>
<dbReference type="PANTHER" id="PTHR19441:SF30">
    <property type="entry name" value="ELAFIN"/>
    <property type="match status" value="1"/>
</dbReference>
<reference evidence="4" key="1">
    <citation type="submission" date="2025-08" db="UniProtKB">
        <authorList>
            <consortium name="Ensembl"/>
        </authorList>
    </citation>
    <scope>IDENTIFICATION</scope>
</reference>
<dbReference type="PANTHER" id="PTHR19441">
    <property type="entry name" value="WHEY ACDIC PROTEIN WAP"/>
    <property type="match status" value="1"/>
</dbReference>
<dbReference type="Ensembl" id="ENSPCET00000006521.1">
    <property type="protein sequence ID" value="ENSPCEP00000006289.1"/>
    <property type="gene ID" value="ENSPCEG00000005074.1"/>
</dbReference>
<dbReference type="GO" id="GO:0005615">
    <property type="term" value="C:extracellular space"/>
    <property type="evidence" value="ECO:0007669"/>
    <property type="project" value="TreeGrafter"/>
</dbReference>
<evidence type="ECO:0000259" key="3">
    <source>
        <dbReference type="PROSITE" id="PS51390"/>
    </source>
</evidence>
<dbReference type="PROSITE" id="PS51390">
    <property type="entry name" value="WAP"/>
    <property type="match status" value="2"/>
</dbReference>
<dbReference type="GO" id="GO:0019731">
    <property type="term" value="P:antibacterial humoral response"/>
    <property type="evidence" value="ECO:0007669"/>
    <property type="project" value="TreeGrafter"/>
</dbReference>
<dbReference type="GO" id="GO:0045087">
    <property type="term" value="P:innate immune response"/>
    <property type="evidence" value="ECO:0007669"/>
    <property type="project" value="TreeGrafter"/>
</dbReference>
<dbReference type="SUPFAM" id="SSF57256">
    <property type="entry name" value="Elafin-like"/>
    <property type="match status" value="2"/>
</dbReference>